<keyword evidence="3" id="KW-1185">Reference proteome</keyword>
<dbReference type="PANTHER" id="PTHR22762">
    <property type="entry name" value="ALPHA-GLUCOSIDASE"/>
    <property type="match status" value="1"/>
</dbReference>
<name>A2EMT7_TRIV3</name>
<dbReference type="OrthoDB" id="10070917at2759"/>
<protein>
    <submittedName>
        <fullName evidence="2">Alpha-glucosidase II-related protein</fullName>
    </submittedName>
</protein>
<dbReference type="VEuPathDB" id="TrichDB:TVAGG3_0754990"/>
<reference evidence="2" key="2">
    <citation type="journal article" date="2007" name="Science">
        <title>Draft genome sequence of the sexually transmitted pathogen Trichomonas vaginalis.</title>
        <authorList>
            <person name="Carlton J.M."/>
            <person name="Hirt R.P."/>
            <person name="Silva J.C."/>
            <person name="Delcher A.L."/>
            <person name="Schatz M."/>
            <person name="Zhao Q."/>
            <person name="Wortman J.R."/>
            <person name="Bidwell S.L."/>
            <person name="Alsmark U.C.M."/>
            <person name="Besteiro S."/>
            <person name="Sicheritz-Ponten T."/>
            <person name="Noel C.J."/>
            <person name="Dacks J.B."/>
            <person name="Foster P.G."/>
            <person name="Simillion C."/>
            <person name="Van de Peer Y."/>
            <person name="Miranda-Saavedra D."/>
            <person name="Barton G.J."/>
            <person name="Westrop G.D."/>
            <person name="Mueller S."/>
            <person name="Dessi D."/>
            <person name="Fiori P.L."/>
            <person name="Ren Q."/>
            <person name="Paulsen I."/>
            <person name="Zhang H."/>
            <person name="Bastida-Corcuera F.D."/>
            <person name="Simoes-Barbosa A."/>
            <person name="Brown M.T."/>
            <person name="Hayes R.D."/>
            <person name="Mukherjee M."/>
            <person name="Okumura C.Y."/>
            <person name="Schneider R."/>
            <person name="Smith A.J."/>
            <person name="Vanacova S."/>
            <person name="Villalvazo M."/>
            <person name="Haas B.J."/>
            <person name="Pertea M."/>
            <person name="Feldblyum T.V."/>
            <person name="Utterback T.R."/>
            <person name="Shu C.L."/>
            <person name="Osoegawa K."/>
            <person name="de Jong P.J."/>
            <person name="Hrdy I."/>
            <person name="Horvathova L."/>
            <person name="Zubacova Z."/>
            <person name="Dolezal P."/>
            <person name="Malik S.B."/>
            <person name="Logsdon J.M. Jr."/>
            <person name="Henze K."/>
            <person name="Gupta A."/>
            <person name="Wang C.C."/>
            <person name="Dunne R.L."/>
            <person name="Upcroft J.A."/>
            <person name="Upcroft P."/>
            <person name="White O."/>
            <person name="Salzberg S.L."/>
            <person name="Tang P."/>
            <person name="Chiu C.-H."/>
            <person name="Lee Y.-S."/>
            <person name="Embley T.M."/>
            <person name="Coombs G.H."/>
            <person name="Mottram J.C."/>
            <person name="Tachezy J."/>
            <person name="Fraser-Liggett C.M."/>
            <person name="Johnson P.J."/>
        </authorList>
    </citation>
    <scope>NUCLEOTIDE SEQUENCE [LARGE SCALE GENOMIC DNA]</scope>
    <source>
        <strain evidence="2">G3</strain>
    </source>
</reference>
<dbReference type="KEGG" id="tva:4763882"/>
<dbReference type="InterPro" id="IPR013780">
    <property type="entry name" value="Glyco_hydro_b"/>
</dbReference>
<dbReference type="EMBL" id="DS113434">
    <property type="protein sequence ID" value="EAY06010.1"/>
    <property type="molecule type" value="Genomic_DNA"/>
</dbReference>
<dbReference type="PANTHER" id="PTHR22762:SF133">
    <property type="entry name" value="P-TYPE DOMAIN-CONTAINING PROTEIN"/>
    <property type="match status" value="1"/>
</dbReference>
<dbReference type="Proteomes" id="UP000001542">
    <property type="component" value="Unassembled WGS sequence"/>
</dbReference>
<feature type="domain" description="Glycosyl hydrolase family 31 C-terminal" evidence="1">
    <location>
        <begin position="23"/>
        <end position="107"/>
    </location>
</feature>
<dbReference type="Gene3D" id="3.20.20.80">
    <property type="entry name" value="Glycosidases"/>
    <property type="match status" value="1"/>
</dbReference>
<dbReference type="STRING" id="5722.A2EMT7"/>
<dbReference type="GO" id="GO:0016798">
    <property type="term" value="F:hydrolase activity, acting on glycosyl bonds"/>
    <property type="evidence" value="ECO:0007669"/>
    <property type="project" value="UniProtKB-KW"/>
</dbReference>
<proteinExistence type="predicted"/>
<dbReference type="AlphaFoldDB" id="A2EMT7"/>
<dbReference type="InParanoid" id="A2EMT7"/>
<accession>A2EMT7</accession>
<dbReference type="SUPFAM" id="SSF51011">
    <property type="entry name" value="Glycosyl hydrolase domain"/>
    <property type="match status" value="1"/>
</dbReference>
<organism evidence="2 3">
    <name type="scientific">Trichomonas vaginalis (strain ATCC PRA-98 / G3)</name>
    <dbReference type="NCBI Taxonomy" id="412133"/>
    <lineage>
        <taxon>Eukaryota</taxon>
        <taxon>Metamonada</taxon>
        <taxon>Parabasalia</taxon>
        <taxon>Trichomonadida</taxon>
        <taxon>Trichomonadidae</taxon>
        <taxon>Trichomonas</taxon>
    </lineage>
</organism>
<gene>
    <name evidence="2" type="ORF">TVAG_053340</name>
</gene>
<dbReference type="Gene3D" id="2.60.40.1180">
    <property type="entry name" value="Golgi alpha-mannosidase II"/>
    <property type="match status" value="1"/>
</dbReference>
<dbReference type="Pfam" id="PF21365">
    <property type="entry name" value="Glyco_hydro_31_3rd"/>
    <property type="match status" value="1"/>
</dbReference>
<dbReference type="eggNOG" id="KOG1065">
    <property type="taxonomic scope" value="Eukaryota"/>
</dbReference>
<evidence type="ECO:0000313" key="2">
    <source>
        <dbReference type="EMBL" id="EAY06010.1"/>
    </source>
</evidence>
<dbReference type="InterPro" id="IPR048395">
    <property type="entry name" value="Glyco_hydro_31_C"/>
</dbReference>
<dbReference type="RefSeq" id="XP_001318233.1">
    <property type="nucleotide sequence ID" value="XM_001318198.1"/>
</dbReference>
<evidence type="ECO:0000313" key="3">
    <source>
        <dbReference type="Proteomes" id="UP000001542"/>
    </source>
</evidence>
<sequence length="111" mass="12812">MINQRYQMIPIWYTAAYQHFTTGDPIVKPLWYLYPDNDDFHDISDQLIVSDSIMVCPVLTKGKTSRNVVKPPGKWFNYETGQEFKETGSFDSPLTKPLMFLKAGTIIPLFC</sequence>
<reference evidence="2" key="1">
    <citation type="submission" date="2006-10" db="EMBL/GenBank/DDBJ databases">
        <authorList>
            <person name="Amadeo P."/>
            <person name="Zhao Q."/>
            <person name="Wortman J."/>
            <person name="Fraser-Liggett C."/>
            <person name="Carlton J."/>
        </authorList>
    </citation>
    <scope>NUCLEOTIDE SEQUENCE</scope>
    <source>
        <strain evidence="2">G3</strain>
    </source>
</reference>
<evidence type="ECO:0000259" key="1">
    <source>
        <dbReference type="Pfam" id="PF21365"/>
    </source>
</evidence>